<dbReference type="EMBL" id="AOPY01001455">
    <property type="protein sequence ID" value="EPJ38518.1"/>
    <property type="molecule type" value="Genomic_DNA"/>
</dbReference>
<accession>S4MG86</accession>
<evidence type="ECO:0000313" key="2">
    <source>
        <dbReference type="Proteomes" id="UP000015001"/>
    </source>
</evidence>
<reference evidence="1 2" key="1">
    <citation type="submission" date="2013-02" db="EMBL/GenBank/DDBJ databases">
        <title>Draft Genome Sequence of Streptomyces afghaniensis, Which Produces Compounds of the Julimycin B-Complex.</title>
        <authorList>
            <person name="Gruening B.A."/>
            <person name="Praeg A."/>
            <person name="Erxleben A."/>
            <person name="Guenther S."/>
            <person name="Fiedler H.-P."/>
            <person name="Goodfellow M."/>
            <person name="Mueller M."/>
        </authorList>
    </citation>
    <scope>NUCLEOTIDE SEQUENCE [LARGE SCALE GENOMIC DNA]</scope>
    <source>
        <strain evidence="1 2">772</strain>
    </source>
</reference>
<dbReference type="InterPro" id="IPR000415">
    <property type="entry name" value="Nitroreductase-like"/>
</dbReference>
<sequence length="232" mass="24568">MHGDNVVLERFGHAAGEILRSAASRQLAPGAGFLTPQGAGKLAELSFEELDDLVSGRRSTRRFGPTPIAVTDVVETCRSAQGWYSSFLEDSSRDPVGRWLIIAQAVEGVSPGIYSCEPDGLTWLAPLSGAADLQWAVQPELVSAPCILFPLWNVSDPPSGDAVDGYLNLLVATGAGLYAGWLTALSRNLVACLFRGVEPSFLSARLGGGPSRSWSFLALAMGTPRDVDGGHR</sequence>
<dbReference type="HOGENOM" id="CLU_1194313_0_0_11"/>
<dbReference type="PATRIC" id="fig|1283301.3.peg.4357"/>
<organism evidence="1 2">
    <name type="scientific">Streptomyces afghaniensis 772</name>
    <dbReference type="NCBI Taxonomy" id="1283301"/>
    <lineage>
        <taxon>Bacteria</taxon>
        <taxon>Bacillati</taxon>
        <taxon>Actinomycetota</taxon>
        <taxon>Actinomycetes</taxon>
        <taxon>Kitasatosporales</taxon>
        <taxon>Streptomycetaceae</taxon>
        <taxon>Streptomyces</taxon>
    </lineage>
</organism>
<dbReference type="GO" id="GO:0016491">
    <property type="term" value="F:oxidoreductase activity"/>
    <property type="evidence" value="ECO:0007669"/>
    <property type="project" value="InterPro"/>
</dbReference>
<dbReference type="AlphaFoldDB" id="S4MG86"/>
<dbReference type="Gene3D" id="3.40.109.10">
    <property type="entry name" value="NADH Oxidase"/>
    <property type="match status" value="1"/>
</dbReference>
<name>S4MG86_9ACTN</name>
<protein>
    <recommendedName>
        <fullName evidence="3">Nitroreductase domain-containing protein</fullName>
    </recommendedName>
</protein>
<dbReference type="SUPFAM" id="SSF55469">
    <property type="entry name" value="FMN-dependent nitroreductase-like"/>
    <property type="match status" value="1"/>
</dbReference>
<evidence type="ECO:0008006" key="3">
    <source>
        <dbReference type="Google" id="ProtNLM"/>
    </source>
</evidence>
<evidence type="ECO:0000313" key="1">
    <source>
        <dbReference type="EMBL" id="EPJ38518.1"/>
    </source>
</evidence>
<proteinExistence type="predicted"/>
<dbReference type="Proteomes" id="UP000015001">
    <property type="component" value="Unassembled WGS sequence"/>
</dbReference>
<keyword evidence="2" id="KW-1185">Reference proteome</keyword>
<comment type="caution">
    <text evidence="1">The sequence shown here is derived from an EMBL/GenBank/DDBJ whole genome shotgun (WGS) entry which is preliminary data.</text>
</comment>
<dbReference type="RefSeq" id="WP_020273289.1">
    <property type="nucleotide sequence ID" value="NZ_KE354211.1"/>
</dbReference>
<gene>
    <name evidence="1" type="ORF">STAFG_4384</name>
</gene>